<accession>A0A2T7URP7</accession>
<dbReference type="InterPro" id="IPR029787">
    <property type="entry name" value="Nucleotide_cyclase"/>
</dbReference>
<dbReference type="Pfam" id="PF00990">
    <property type="entry name" value="GGDEF"/>
    <property type="match status" value="1"/>
</dbReference>
<dbReference type="Pfam" id="PF00563">
    <property type="entry name" value="EAL"/>
    <property type="match status" value="1"/>
</dbReference>
<dbReference type="CDD" id="cd01948">
    <property type="entry name" value="EAL"/>
    <property type="match status" value="1"/>
</dbReference>
<dbReference type="InterPro" id="IPR043128">
    <property type="entry name" value="Rev_trsase/Diguanyl_cyclase"/>
</dbReference>
<comment type="caution">
    <text evidence="3">The sequence shown here is derived from an EMBL/GenBank/DDBJ whole genome shotgun (WGS) entry which is preliminary data.</text>
</comment>
<proteinExistence type="predicted"/>
<dbReference type="PANTHER" id="PTHR33121">
    <property type="entry name" value="CYCLIC DI-GMP PHOSPHODIESTERASE PDEF"/>
    <property type="match status" value="1"/>
</dbReference>
<dbReference type="Gene3D" id="3.30.70.270">
    <property type="match status" value="1"/>
</dbReference>
<dbReference type="InterPro" id="IPR001633">
    <property type="entry name" value="EAL_dom"/>
</dbReference>
<feature type="domain" description="GGDEF" evidence="2">
    <location>
        <begin position="85"/>
        <end position="221"/>
    </location>
</feature>
<evidence type="ECO:0000313" key="4">
    <source>
        <dbReference type="Proteomes" id="UP000244810"/>
    </source>
</evidence>
<dbReference type="AlphaFoldDB" id="A0A2T7URP7"/>
<dbReference type="PROSITE" id="PS50883">
    <property type="entry name" value="EAL"/>
    <property type="match status" value="1"/>
</dbReference>
<dbReference type="PANTHER" id="PTHR33121:SF70">
    <property type="entry name" value="SIGNALING PROTEIN YKOW"/>
    <property type="match status" value="1"/>
</dbReference>
<dbReference type="SMART" id="SM00267">
    <property type="entry name" value="GGDEF"/>
    <property type="match status" value="1"/>
</dbReference>
<sequence length="509" mass="54335">MAIARQRRFWTLALIPALTLATLAAGLPSWALGALVAVQAALLWSALRDALALGARSEPRGHALMRDRKGVLDLLNAQGLGTAQGAAAALAVRLDDAPRLARQLGATSFAALRDTLAERLALSLRDQDLFCALETDGFGVALQAQRGLDLGGILAVAQRIQSRLSAPLPINGVTLWPSVSIGFCLSPRAAMLNGLDMLQAAEAAAERALRSGPGALNSYSVVDFPSTMTGDRVASLRRALENGEIRAYFQPQIEASTGAVSGLEALARWQHPQNGLISPGEFLPQIEAAGLSPRLAERMLREALTALKELDAQGLQVPQVSVNLSAEELRNPRLADEIGWELDRHDLAPERLTVEILETVVARGEDDIAVRTIARLSAMGCGIDLDDFGTGHASIANIRRFAVGRIKIDRSFVTNMHADPDQQRMVAAILSMAAQLDLGTLAEGVEHPEEQVKLAQMGCGHLQGFAIARPMPASDLPGWLRAHLAALEQGEPWVENAEDARQAAGPHKP</sequence>
<evidence type="ECO:0000259" key="1">
    <source>
        <dbReference type="PROSITE" id="PS50883"/>
    </source>
</evidence>
<feature type="domain" description="EAL" evidence="1">
    <location>
        <begin position="229"/>
        <end position="484"/>
    </location>
</feature>
<dbReference type="EMBL" id="QDDR01000005">
    <property type="protein sequence ID" value="PVE47309.1"/>
    <property type="molecule type" value="Genomic_DNA"/>
</dbReference>
<dbReference type="InterPro" id="IPR050706">
    <property type="entry name" value="Cyclic-di-GMP_PDE-like"/>
</dbReference>
<dbReference type="GO" id="GO:0071111">
    <property type="term" value="F:cyclic-guanylate-specific phosphodiesterase activity"/>
    <property type="evidence" value="ECO:0007669"/>
    <property type="project" value="InterPro"/>
</dbReference>
<dbReference type="Proteomes" id="UP000244810">
    <property type="component" value="Unassembled WGS sequence"/>
</dbReference>
<gene>
    <name evidence="3" type="ORF">DDE23_10670</name>
</gene>
<reference evidence="3 4" key="1">
    <citation type="journal article" date="2011" name="Syst. Appl. Microbiol.">
        <title>Defluviimonas denitrificans gen. nov., sp. nov., and Pararhodobacter aggregans gen. nov., sp. nov., non-phototrophic Rhodobacteraceae from the biofilter of a marine aquaculture.</title>
        <authorList>
            <person name="Foesel B.U."/>
            <person name="Drake H.L."/>
            <person name="Schramm A."/>
        </authorList>
    </citation>
    <scope>NUCLEOTIDE SEQUENCE [LARGE SCALE GENOMIC DNA]</scope>
    <source>
        <strain evidence="3 4">D1-19</strain>
    </source>
</reference>
<name>A0A2T7URP7_9RHOB</name>
<dbReference type="RefSeq" id="WP_107753553.1">
    <property type="nucleotide sequence ID" value="NZ_QBKF01000010.1"/>
</dbReference>
<dbReference type="InterPro" id="IPR000160">
    <property type="entry name" value="GGDEF_dom"/>
</dbReference>
<evidence type="ECO:0000259" key="2">
    <source>
        <dbReference type="PROSITE" id="PS50887"/>
    </source>
</evidence>
<keyword evidence="4" id="KW-1185">Reference proteome</keyword>
<dbReference type="Gene3D" id="3.20.20.450">
    <property type="entry name" value="EAL domain"/>
    <property type="match status" value="1"/>
</dbReference>
<dbReference type="SUPFAM" id="SSF141868">
    <property type="entry name" value="EAL domain-like"/>
    <property type="match status" value="1"/>
</dbReference>
<dbReference type="SUPFAM" id="SSF55073">
    <property type="entry name" value="Nucleotide cyclase"/>
    <property type="match status" value="1"/>
</dbReference>
<evidence type="ECO:0000313" key="3">
    <source>
        <dbReference type="EMBL" id="PVE47309.1"/>
    </source>
</evidence>
<dbReference type="SMART" id="SM00052">
    <property type="entry name" value="EAL"/>
    <property type="match status" value="1"/>
</dbReference>
<dbReference type="PROSITE" id="PS50887">
    <property type="entry name" value="GGDEF"/>
    <property type="match status" value="1"/>
</dbReference>
<organism evidence="3 4">
    <name type="scientific">Pararhodobacter aggregans</name>
    <dbReference type="NCBI Taxonomy" id="404875"/>
    <lineage>
        <taxon>Bacteria</taxon>
        <taxon>Pseudomonadati</taxon>
        <taxon>Pseudomonadota</taxon>
        <taxon>Alphaproteobacteria</taxon>
        <taxon>Rhodobacterales</taxon>
        <taxon>Paracoccaceae</taxon>
        <taxon>Pararhodobacter</taxon>
    </lineage>
</organism>
<dbReference type="InterPro" id="IPR035919">
    <property type="entry name" value="EAL_sf"/>
</dbReference>
<protein>
    <submittedName>
        <fullName evidence="3">Diguanylate cyclase</fullName>
    </submittedName>
</protein>